<name>A0ABW5L6F4_9SPHI</name>
<organism evidence="1 2">
    <name type="scientific">Sphingobacterium tabacisoli</name>
    <dbReference type="NCBI Taxonomy" id="2044855"/>
    <lineage>
        <taxon>Bacteria</taxon>
        <taxon>Pseudomonadati</taxon>
        <taxon>Bacteroidota</taxon>
        <taxon>Sphingobacteriia</taxon>
        <taxon>Sphingobacteriales</taxon>
        <taxon>Sphingobacteriaceae</taxon>
        <taxon>Sphingobacterium</taxon>
    </lineage>
</organism>
<gene>
    <name evidence="1" type="ORF">ACFSQW_19840</name>
</gene>
<evidence type="ECO:0000313" key="1">
    <source>
        <dbReference type="EMBL" id="MFD2556657.1"/>
    </source>
</evidence>
<proteinExistence type="predicted"/>
<dbReference type="SUPFAM" id="SSF53686">
    <property type="entry name" value="Tryptophan synthase beta subunit-like PLP-dependent enzymes"/>
    <property type="match status" value="1"/>
</dbReference>
<dbReference type="InterPro" id="IPR036052">
    <property type="entry name" value="TrpB-like_PALP_sf"/>
</dbReference>
<keyword evidence="2" id="KW-1185">Reference proteome</keyword>
<comment type="caution">
    <text evidence="1">The sequence shown here is derived from an EMBL/GenBank/DDBJ whole genome shotgun (WGS) entry which is preliminary data.</text>
</comment>
<sequence length="292" mass="33247">MRFKAQTSEYHDHFSVPYLHDITFNTPIFVINYNYNGREGVLYVKQENAGITGQVNDRIVLYMLKHAQSLILPTRLPQYFQGDEFMKCSLDALLDRLSRDNEINALDSFLLKDHLRQHSESEWEDIMEEVHCSMTFQEAYHQLLFHGIQVDAFVSSRLNDGLLAAAKKYFDAKSQDIKLGYTTNELVSSYVNIPADLYQEIGNCEITKIISCFRTQLGLNIGPVSASNILGSIKMQTTQLQGAVFLTTLVDRQDDAWISQLVGDRCDTYHMPDLVFTSYSVIPATKSAISVF</sequence>
<evidence type="ECO:0000313" key="2">
    <source>
        <dbReference type="Proteomes" id="UP001597440"/>
    </source>
</evidence>
<protein>
    <submittedName>
        <fullName evidence="1">Uncharacterized protein</fullName>
    </submittedName>
</protein>
<dbReference type="RefSeq" id="WP_210352308.1">
    <property type="nucleotide sequence ID" value="NZ_JAEQMU010000001.1"/>
</dbReference>
<dbReference type="Proteomes" id="UP001597440">
    <property type="component" value="Unassembled WGS sequence"/>
</dbReference>
<dbReference type="EMBL" id="JBHULD010000018">
    <property type="protein sequence ID" value="MFD2556657.1"/>
    <property type="molecule type" value="Genomic_DNA"/>
</dbReference>
<reference evidence="2" key="1">
    <citation type="journal article" date="2019" name="Int. J. Syst. Evol. Microbiol.">
        <title>The Global Catalogue of Microorganisms (GCM) 10K type strain sequencing project: providing services to taxonomists for standard genome sequencing and annotation.</title>
        <authorList>
            <consortium name="The Broad Institute Genomics Platform"/>
            <consortium name="The Broad Institute Genome Sequencing Center for Infectious Disease"/>
            <person name="Wu L."/>
            <person name="Ma J."/>
        </authorList>
    </citation>
    <scope>NUCLEOTIDE SEQUENCE [LARGE SCALE GENOMIC DNA]</scope>
    <source>
        <strain evidence="2">KCTC 52298</strain>
    </source>
</reference>
<accession>A0ABW5L6F4</accession>